<dbReference type="Proteomes" id="UP000199337">
    <property type="component" value="Unassembled WGS sequence"/>
</dbReference>
<accession>A0A1I2U7U3</accession>
<reference evidence="3" key="1">
    <citation type="submission" date="2016-10" db="EMBL/GenBank/DDBJ databases">
        <authorList>
            <person name="Varghese N."/>
            <person name="Submissions S."/>
        </authorList>
    </citation>
    <scope>NUCLEOTIDE SEQUENCE [LARGE SCALE GENOMIC DNA]</scope>
    <source>
        <strain evidence="3">DSM 17038</strain>
    </source>
</reference>
<dbReference type="Pfam" id="PF21948">
    <property type="entry name" value="LplA-B_cat"/>
    <property type="match status" value="1"/>
</dbReference>
<evidence type="ECO:0000259" key="1">
    <source>
        <dbReference type="PROSITE" id="PS51733"/>
    </source>
</evidence>
<protein>
    <submittedName>
        <fullName evidence="2">Lipoate-protein ligase A</fullName>
    </submittedName>
</protein>
<dbReference type="CDD" id="cd16443">
    <property type="entry name" value="LplA"/>
    <property type="match status" value="1"/>
</dbReference>
<keyword evidence="3" id="KW-1185">Reference proteome</keyword>
<evidence type="ECO:0000313" key="2">
    <source>
        <dbReference type="EMBL" id="SFG73138.1"/>
    </source>
</evidence>
<dbReference type="GO" id="GO:0016874">
    <property type="term" value="F:ligase activity"/>
    <property type="evidence" value="ECO:0007669"/>
    <property type="project" value="UniProtKB-KW"/>
</dbReference>
<dbReference type="AlphaFoldDB" id="A0A1I2U7U3"/>
<dbReference type="InterPro" id="IPR004143">
    <property type="entry name" value="BPL_LPL_catalytic"/>
</dbReference>
<proteinExistence type="predicted"/>
<gene>
    <name evidence="2" type="ORF">SAMN05660649_02549</name>
</gene>
<dbReference type="Gene3D" id="3.30.930.10">
    <property type="entry name" value="Bira Bifunctional Protein, Domain 2"/>
    <property type="match status" value="1"/>
</dbReference>
<keyword evidence="2" id="KW-0436">Ligase</keyword>
<dbReference type="PANTHER" id="PTHR43679:SF2">
    <property type="entry name" value="OCTANOYL-[GCVH]:PROTEIN N-OCTANOYLTRANSFERASE"/>
    <property type="match status" value="1"/>
</dbReference>
<feature type="domain" description="BPL/LPL catalytic" evidence="1">
    <location>
        <begin position="31"/>
        <end position="240"/>
    </location>
</feature>
<name>A0A1I2U7U3_9FIRM</name>
<dbReference type="PANTHER" id="PTHR43679">
    <property type="entry name" value="OCTANOYLTRANSFERASE LIPM-RELATED"/>
    <property type="match status" value="1"/>
</dbReference>
<sequence length="270" mass="29294">MDEWRLVINEPMDGAMNMAVDEAVLASVSRSLAPPTIRFYRWSPPAVSLGYFQSLQKELDLAACRKAGVDVVRRLTGGRAVLHQYELTYSIVAPEDNTKVAGSILEAYLAISGGLVEGLAEMGITAELAAGTKPGAVASAVCFEAPSMYELVVGGKKLVGSAQTRRSGCLLQHGSILIELDPDLLFSIFNYDTEESRNQAKKLFLAKATCIKDILGYTPDPARLIACFTNGFSRGLEIKLREQQLAAAELTLARELSSGKYQTEAWNGRK</sequence>
<dbReference type="SUPFAM" id="SSF55681">
    <property type="entry name" value="Class II aaRS and biotin synthetases"/>
    <property type="match status" value="1"/>
</dbReference>
<dbReference type="STRING" id="341036.SAMN05660649_02549"/>
<dbReference type="InterPro" id="IPR050664">
    <property type="entry name" value="Octanoyltrans_LipM/LipL"/>
</dbReference>
<dbReference type="PROSITE" id="PS51733">
    <property type="entry name" value="BPL_LPL_CATALYTIC"/>
    <property type="match status" value="1"/>
</dbReference>
<organism evidence="2 3">
    <name type="scientific">Desulfotruncus arcticus DSM 17038</name>
    <dbReference type="NCBI Taxonomy" id="1121424"/>
    <lineage>
        <taxon>Bacteria</taxon>
        <taxon>Bacillati</taxon>
        <taxon>Bacillota</taxon>
        <taxon>Clostridia</taxon>
        <taxon>Eubacteriales</taxon>
        <taxon>Desulfallaceae</taxon>
        <taxon>Desulfotruncus</taxon>
    </lineage>
</organism>
<dbReference type="RefSeq" id="WP_092471743.1">
    <property type="nucleotide sequence ID" value="NZ_FOOX01000008.1"/>
</dbReference>
<dbReference type="OrthoDB" id="9788148at2"/>
<dbReference type="InterPro" id="IPR045864">
    <property type="entry name" value="aa-tRNA-synth_II/BPL/LPL"/>
</dbReference>
<dbReference type="EMBL" id="FOOX01000008">
    <property type="protein sequence ID" value="SFG73138.1"/>
    <property type="molecule type" value="Genomic_DNA"/>
</dbReference>
<dbReference type="GO" id="GO:0016740">
    <property type="term" value="F:transferase activity"/>
    <property type="evidence" value="ECO:0007669"/>
    <property type="project" value="UniProtKB-ARBA"/>
</dbReference>
<evidence type="ECO:0000313" key="3">
    <source>
        <dbReference type="Proteomes" id="UP000199337"/>
    </source>
</evidence>
<dbReference type="GO" id="GO:0009249">
    <property type="term" value="P:protein lipoylation"/>
    <property type="evidence" value="ECO:0007669"/>
    <property type="project" value="UniProtKB-ARBA"/>
</dbReference>
<dbReference type="GO" id="GO:0140096">
    <property type="term" value="F:catalytic activity, acting on a protein"/>
    <property type="evidence" value="ECO:0007669"/>
    <property type="project" value="UniProtKB-ARBA"/>
</dbReference>